<comment type="caution">
    <text evidence="1">The sequence shown here is derived from an EMBL/GenBank/DDBJ whole genome shotgun (WGS) entry which is preliminary data.</text>
</comment>
<name>A0A9X2J4W8_9GAMM</name>
<sequence length="162" mass="18635">MKFITTLVAAVIYVLQATIQDYRIREREYSTPLSTMPGNVQALADEMFEEATRDKQLSADQAQQIEAGIWKMLGEGAVLQRNHELKKTREKISYLGQLLSWFMKAKGLSYAQIEEKYRNDFTDSEKELHRTIVESASRSNQDLVGKLWKAISKKFWGAQAKL</sequence>
<proteinExistence type="predicted"/>
<dbReference type="EMBL" id="JALBWM010000031">
    <property type="protein sequence ID" value="MCO1334573.1"/>
    <property type="molecule type" value="Genomic_DNA"/>
</dbReference>
<keyword evidence="2" id="KW-1185">Reference proteome</keyword>
<protein>
    <submittedName>
        <fullName evidence="1">Uncharacterized protein</fullName>
    </submittedName>
</protein>
<accession>A0A9X2J4W8</accession>
<organism evidence="1 2">
    <name type="scientific">Microbulbifer okhotskensis</name>
    <dbReference type="NCBI Taxonomy" id="2926617"/>
    <lineage>
        <taxon>Bacteria</taxon>
        <taxon>Pseudomonadati</taxon>
        <taxon>Pseudomonadota</taxon>
        <taxon>Gammaproteobacteria</taxon>
        <taxon>Cellvibrionales</taxon>
        <taxon>Microbulbiferaceae</taxon>
        <taxon>Microbulbifer</taxon>
    </lineage>
</organism>
<dbReference type="AlphaFoldDB" id="A0A9X2J4W8"/>
<evidence type="ECO:0000313" key="1">
    <source>
        <dbReference type="EMBL" id="MCO1334573.1"/>
    </source>
</evidence>
<dbReference type="Proteomes" id="UP001139028">
    <property type="component" value="Unassembled WGS sequence"/>
</dbReference>
<evidence type="ECO:0000313" key="2">
    <source>
        <dbReference type="Proteomes" id="UP001139028"/>
    </source>
</evidence>
<reference evidence="1" key="1">
    <citation type="journal article" date="2022" name="Arch. Microbiol.">
        <title>Microbulbifer okhotskensis sp. nov., isolated from a deep bottom sediment of the Okhotsk Sea.</title>
        <authorList>
            <person name="Romanenko L."/>
            <person name="Kurilenko V."/>
            <person name="Otstavnykh N."/>
            <person name="Velansky P."/>
            <person name="Isaeva M."/>
            <person name="Mikhailov V."/>
        </authorList>
    </citation>
    <scope>NUCLEOTIDE SEQUENCE</scope>
    <source>
        <strain evidence="1">OS29</strain>
    </source>
</reference>
<dbReference type="RefSeq" id="WP_252466147.1">
    <property type="nucleotide sequence ID" value="NZ_JALBWM010000031.1"/>
</dbReference>
<gene>
    <name evidence="1" type="ORF">MO867_09505</name>
</gene>